<dbReference type="InterPro" id="IPR036188">
    <property type="entry name" value="FAD/NAD-bd_sf"/>
</dbReference>
<comment type="caution">
    <text evidence="2">The sequence shown here is derived from an EMBL/GenBank/DDBJ whole genome shotgun (WGS) entry which is preliminary data.</text>
</comment>
<organism evidence="2 3">
    <name type="scientific">Streptomyces sp. 900129855</name>
    <dbReference type="NCBI Taxonomy" id="3155129"/>
    <lineage>
        <taxon>Bacteria</taxon>
        <taxon>Bacillati</taxon>
        <taxon>Actinomycetota</taxon>
        <taxon>Actinomycetes</taxon>
        <taxon>Kitasatosporales</taxon>
        <taxon>Streptomycetaceae</taxon>
        <taxon>Streptomyces</taxon>
    </lineage>
</organism>
<dbReference type="EC" id="1.-.-.-" evidence="2"/>
<name>A0ABV2Z957_9ACTN</name>
<accession>A0ABV2Z957</accession>
<dbReference type="InterPro" id="IPR002937">
    <property type="entry name" value="Amino_oxidase"/>
</dbReference>
<proteinExistence type="predicted"/>
<keyword evidence="3" id="KW-1185">Reference proteome</keyword>
<protein>
    <submittedName>
        <fullName evidence="2">NAD(P)/FAD-dependent oxidoreductase</fullName>
        <ecNumber evidence="2">1.-.-.-</ecNumber>
    </submittedName>
</protein>
<dbReference type="Pfam" id="PF01593">
    <property type="entry name" value="Amino_oxidase"/>
    <property type="match status" value="1"/>
</dbReference>
<gene>
    <name evidence="2" type="ORF">AB0E89_00595</name>
</gene>
<feature type="domain" description="Amine oxidase" evidence="1">
    <location>
        <begin position="17"/>
        <end position="436"/>
    </location>
</feature>
<dbReference type="SUPFAM" id="SSF51905">
    <property type="entry name" value="FAD/NAD(P)-binding domain"/>
    <property type="match status" value="1"/>
</dbReference>
<dbReference type="PANTHER" id="PTHR42841">
    <property type="entry name" value="AMINE OXIDASE"/>
    <property type="match status" value="1"/>
</dbReference>
<dbReference type="RefSeq" id="WP_361699967.1">
    <property type="nucleotide sequence ID" value="NZ_JBEZVE010000001.1"/>
</dbReference>
<evidence type="ECO:0000313" key="3">
    <source>
        <dbReference type="Proteomes" id="UP001550739"/>
    </source>
</evidence>
<evidence type="ECO:0000259" key="1">
    <source>
        <dbReference type="Pfam" id="PF01593"/>
    </source>
</evidence>
<dbReference type="Gene3D" id="3.50.50.60">
    <property type="entry name" value="FAD/NAD(P)-binding domain"/>
    <property type="match status" value="2"/>
</dbReference>
<dbReference type="GO" id="GO:0016491">
    <property type="term" value="F:oxidoreductase activity"/>
    <property type="evidence" value="ECO:0007669"/>
    <property type="project" value="UniProtKB-KW"/>
</dbReference>
<evidence type="ECO:0000313" key="2">
    <source>
        <dbReference type="EMBL" id="MEU3779083.1"/>
    </source>
</evidence>
<reference evidence="2 3" key="1">
    <citation type="submission" date="2024-06" db="EMBL/GenBank/DDBJ databases">
        <title>The Natural Products Discovery Center: Release of the First 8490 Sequenced Strains for Exploring Actinobacteria Biosynthetic Diversity.</title>
        <authorList>
            <person name="Kalkreuter E."/>
            <person name="Kautsar S.A."/>
            <person name="Yang D."/>
            <person name="Bader C.D."/>
            <person name="Teijaro C.N."/>
            <person name="Fluegel L."/>
            <person name="Davis C.M."/>
            <person name="Simpson J.R."/>
            <person name="Lauterbach L."/>
            <person name="Steele A.D."/>
            <person name="Gui C."/>
            <person name="Meng S."/>
            <person name="Li G."/>
            <person name="Viehrig K."/>
            <person name="Ye F."/>
            <person name="Su P."/>
            <person name="Kiefer A.F."/>
            <person name="Nichols A."/>
            <person name="Cepeda A.J."/>
            <person name="Yan W."/>
            <person name="Fan B."/>
            <person name="Jiang Y."/>
            <person name="Adhikari A."/>
            <person name="Zheng C.-J."/>
            <person name="Schuster L."/>
            <person name="Cowan T.M."/>
            <person name="Smanski M.J."/>
            <person name="Chevrette M.G."/>
            <person name="De Carvalho L.P.S."/>
            <person name="Shen B."/>
        </authorList>
    </citation>
    <scope>NUCLEOTIDE SEQUENCE [LARGE SCALE GENOMIC DNA]</scope>
    <source>
        <strain evidence="2 3">NPDC033843</strain>
    </source>
</reference>
<keyword evidence="2" id="KW-0560">Oxidoreductase</keyword>
<sequence>MLEPAYQADVVVVGAGVAGLSAAHRLTSAGVTTAVLESAPWVGGRMSTEKVDGFRLDRIGQLLSTAYPELALTPGLDALVLRPFAPGVLLHSDGRHHRAGAPSGAGSARGALHAVRALASAPRPGALPRPRTGGSAPVRAGAPLGSAVDQARLGAALSRLAATPAERLLRRPELPAARALAARGLPARTIDGFLRPLLAALLCDPELTTSSRCADLALRAFAAGRLSLPEGGAEVLPELLARTLPQGSVHTGVRVTSVSTTSVTTAEHGEFRCRAVLVATDARTAAELLPGLRVPDFHPVTVVHHTTDEPPQTGASLLLDADRGGPVAHTTVVSRVDPSRAPGGRALISSTVLGTPPPGVDAAVRMHLSRLYGTSTARWETLAVHHTAEAVPAMRAPHDLRRTVRLLAGLYVCGDHRDTSTVQGALHSAHRAAAAIVSDLTAAGSLHAADPLPTPRQEQAAA</sequence>
<dbReference type="EMBL" id="JBEZVE010000001">
    <property type="protein sequence ID" value="MEU3779083.1"/>
    <property type="molecule type" value="Genomic_DNA"/>
</dbReference>
<dbReference type="Proteomes" id="UP001550739">
    <property type="component" value="Unassembled WGS sequence"/>
</dbReference>